<organism evidence="1 2">
    <name type="scientific">Gossypium australe</name>
    <dbReference type="NCBI Taxonomy" id="47621"/>
    <lineage>
        <taxon>Eukaryota</taxon>
        <taxon>Viridiplantae</taxon>
        <taxon>Streptophyta</taxon>
        <taxon>Embryophyta</taxon>
        <taxon>Tracheophyta</taxon>
        <taxon>Spermatophyta</taxon>
        <taxon>Magnoliopsida</taxon>
        <taxon>eudicotyledons</taxon>
        <taxon>Gunneridae</taxon>
        <taxon>Pentapetalae</taxon>
        <taxon>rosids</taxon>
        <taxon>malvids</taxon>
        <taxon>Malvales</taxon>
        <taxon>Malvaceae</taxon>
        <taxon>Malvoideae</taxon>
        <taxon>Gossypium</taxon>
    </lineage>
</organism>
<gene>
    <name evidence="1" type="ORF">EPI10_024580</name>
</gene>
<dbReference type="InterPro" id="IPR021109">
    <property type="entry name" value="Peptidase_aspartic_dom_sf"/>
</dbReference>
<dbReference type="OrthoDB" id="1751327at2759"/>
<dbReference type="GO" id="GO:0003676">
    <property type="term" value="F:nucleic acid binding"/>
    <property type="evidence" value="ECO:0007669"/>
    <property type="project" value="InterPro"/>
</dbReference>
<keyword evidence="2" id="KW-1185">Reference proteome</keyword>
<dbReference type="InterPro" id="IPR036397">
    <property type="entry name" value="RNaseH_sf"/>
</dbReference>
<protein>
    <submittedName>
        <fullName evidence="1">Integrase</fullName>
    </submittedName>
</protein>
<reference evidence="2" key="1">
    <citation type="journal article" date="2019" name="Plant Biotechnol. J.">
        <title>Genome sequencing of the Australian wild diploid species Gossypium australe highlights disease resistance and delayed gland morphogenesis.</title>
        <authorList>
            <person name="Cai Y."/>
            <person name="Cai X."/>
            <person name="Wang Q."/>
            <person name="Wang P."/>
            <person name="Zhang Y."/>
            <person name="Cai C."/>
            <person name="Xu Y."/>
            <person name="Wang K."/>
            <person name="Zhou Z."/>
            <person name="Wang C."/>
            <person name="Geng S."/>
            <person name="Li B."/>
            <person name="Dong Q."/>
            <person name="Hou Y."/>
            <person name="Wang H."/>
            <person name="Ai P."/>
            <person name="Liu Z."/>
            <person name="Yi F."/>
            <person name="Sun M."/>
            <person name="An G."/>
            <person name="Cheng J."/>
            <person name="Zhang Y."/>
            <person name="Shi Q."/>
            <person name="Xie Y."/>
            <person name="Shi X."/>
            <person name="Chang Y."/>
            <person name="Huang F."/>
            <person name="Chen Y."/>
            <person name="Hong S."/>
            <person name="Mi L."/>
            <person name="Sun Q."/>
            <person name="Zhang L."/>
            <person name="Zhou B."/>
            <person name="Peng R."/>
            <person name="Zhang X."/>
            <person name="Liu F."/>
        </authorList>
    </citation>
    <scope>NUCLEOTIDE SEQUENCE [LARGE SCALE GENOMIC DNA]</scope>
    <source>
        <strain evidence="2">cv. PA1801</strain>
    </source>
</reference>
<evidence type="ECO:0000313" key="1">
    <source>
        <dbReference type="EMBL" id="KAA3474279.1"/>
    </source>
</evidence>
<dbReference type="Proteomes" id="UP000325315">
    <property type="component" value="Unassembled WGS sequence"/>
</dbReference>
<evidence type="ECO:0000313" key="2">
    <source>
        <dbReference type="Proteomes" id="UP000325315"/>
    </source>
</evidence>
<dbReference type="Pfam" id="PF08284">
    <property type="entry name" value="RVP_2"/>
    <property type="match status" value="1"/>
</dbReference>
<sequence>MHYLATEKNLLVESTKYVVKVMYPLGHSVIVDFVSKQCPLRIHSYDFPANLMLLPINEFDAIWGMDWLTAYDTVVNFQQKSIVLICQNDELISVESTNSDSVSSMILVVSVQKFIQKGSNIVVDALSRKSIFTLRSMNAQLHLKCDGSILAELRTKPLFLQNIQELQFDDLNLLAEQKMVESGQVVNYSIGEDNNLYFYNRLYVPYDLQLKQNILNEAHNSIYSFWGKLDEALGTKSKFITAFHLQMDGQSEWVIQVLEDMLRHCILEFEVNWEKFIPLV</sequence>
<dbReference type="EMBL" id="SMMG02000005">
    <property type="protein sequence ID" value="KAA3474279.1"/>
    <property type="molecule type" value="Genomic_DNA"/>
</dbReference>
<name>A0A5B6VXD9_9ROSI</name>
<dbReference type="AlphaFoldDB" id="A0A5B6VXD9"/>
<dbReference type="Gene3D" id="2.40.70.10">
    <property type="entry name" value="Acid Proteases"/>
    <property type="match status" value="1"/>
</dbReference>
<comment type="caution">
    <text evidence="1">The sequence shown here is derived from an EMBL/GenBank/DDBJ whole genome shotgun (WGS) entry which is preliminary data.</text>
</comment>
<proteinExistence type="predicted"/>
<dbReference type="CDD" id="cd00303">
    <property type="entry name" value="retropepsin_like"/>
    <property type="match status" value="1"/>
</dbReference>
<dbReference type="Gene3D" id="3.30.420.10">
    <property type="entry name" value="Ribonuclease H-like superfamily/Ribonuclease H"/>
    <property type="match status" value="1"/>
</dbReference>
<accession>A0A5B6VXD9</accession>